<dbReference type="PROSITE" id="PS51384">
    <property type="entry name" value="FAD_FR"/>
    <property type="match status" value="1"/>
</dbReference>
<evidence type="ECO:0000313" key="2">
    <source>
        <dbReference type="EMBL" id="GJE90364.1"/>
    </source>
</evidence>
<sequence>MGVLQGWHRGERSIQEKLGFAGPMSMAYQWIDGEMDEQHRDFHTTRLPFIPVTTLDNQNRPWTSIFAGTNGTPGFVSSPWWNRLNMDIKVWEGDPFWENHENFNGEKMLVAGIGIEFPTRRRNKFAGHVFEMTQQKKDQFRLKLEVNQAIGNCPKYINVRELDPHPDTHPVVAHKVTNLPEDGRMPEELVEFVRQADTIFIGSYYQARPEDSMRFPSHVGQNQRGGRKGWVRVRNDGRTVVVPDYSGNRLMTSLGNIEATPVAAVTIVNFVTGDILYLTGDARTAVGPEAQSIMPRQRVVTLLEVTGYTFVRDALPVRQRPGTSPVASPYSPPVRLLAEESSGASKYFEEETAVTLARVKLLSKDLATFTWESSKPVSIQPGQTAILDFSDLLGQVRYQHMAPFKPSSVNDDRIRTWTVSSAHLSPEGTRTFDLTMREKEGGAVTGALFTIARKLAELRPELLDDTRDVGLAVKLVGLAGDFTLALPAAPAAPTDPAAPPPMLWLAGGIGVTPFLSMLAAIARAPPGARWDVVLALSTREPGVLLPLLAGALAHHAPRLRLALHVFSSAPVPPFPALAPADELEVSVHAHKGRVDAGFLASLPDLAARKPYMCGPEEFERAMLRVLGERGVKGDVVVRESFEY</sequence>
<name>A0A9P3GAJ7_9APHY</name>
<organism evidence="2 3">
    <name type="scientific">Phanerochaete sordida</name>
    <dbReference type="NCBI Taxonomy" id="48140"/>
    <lineage>
        <taxon>Eukaryota</taxon>
        <taxon>Fungi</taxon>
        <taxon>Dikarya</taxon>
        <taxon>Basidiomycota</taxon>
        <taxon>Agaricomycotina</taxon>
        <taxon>Agaricomycetes</taxon>
        <taxon>Polyporales</taxon>
        <taxon>Phanerochaetaceae</taxon>
        <taxon>Phanerochaete</taxon>
    </lineage>
</organism>
<accession>A0A9P3GAJ7</accession>
<feature type="domain" description="FAD-binding FR-type" evidence="1">
    <location>
        <begin position="349"/>
        <end position="485"/>
    </location>
</feature>
<dbReference type="SUPFAM" id="SSF52343">
    <property type="entry name" value="Ferredoxin reductase-like, C-terminal NADP-linked domain"/>
    <property type="match status" value="1"/>
</dbReference>
<dbReference type="OrthoDB" id="436496at2759"/>
<gene>
    <name evidence="2" type="ORF">PsYK624_064950</name>
</gene>
<dbReference type="InterPro" id="IPR017927">
    <property type="entry name" value="FAD-bd_FR_type"/>
</dbReference>
<dbReference type="Proteomes" id="UP000703269">
    <property type="component" value="Unassembled WGS sequence"/>
</dbReference>
<dbReference type="PANTHER" id="PTHR42815:SF2">
    <property type="entry name" value="FAD-BINDING, PUTATIVE (AFU_ORTHOLOGUE AFUA_6G07600)-RELATED"/>
    <property type="match status" value="1"/>
</dbReference>
<dbReference type="PANTHER" id="PTHR42815">
    <property type="entry name" value="FAD-BINDING, PUTATIVE (AFU_ORTHOLOGUE AFUA_6G07600)-RELATED"/>
    <property type="match status" value="1"/>
</dbReference>
<comment type="caution">
    <text evidence="2">The sequence shown here is derived from an EMBL/GenBank/DDBJ whole genome shotgun (WGS) entry which is preliminary data.</text>
</comment>
<dbReference type="AlphaFoldDB" id="A0A9P3GAJ7"/>
<dbReference type="EMBL" id="BPQB01000016">
    <property type="protein sequence ID" value="GJE90364.1"/>
    <property type="molecule type" value="Genomic_DNA"/>
</dbReference>
<dbReference type="InterPro" id="IPR039261">
    <property type="entry name" value="FNR_nucleotide-bd"/>
</dbReference>
<keyword evidence="3" id="KW-1185">Reference proteome</keyword>
<dbReference type="Gene3D" id="3.40.50.80">
    <property type="entry name" value="Nucleotide-binding domain of ferredoxin-NADP reductase (FNR) module"/>
    <property type="match status" value="1"/>
</dbReference>
<protein>
    <submittedName>
        <fullName evidence="2">FAD/NAD(P)-binding domain-containing protein</fullName>
    </submittedName>
</protein>
<proteinExistence type="predicted"/>
<reference evidence="2 3" key="1">
    <citation type="submission" date="2021-08" db="EMBL/GenBank/DDBJ databases">
        <title>Draft Genome Sequence of Phanerochaete sordida strain YK-624.</title>
        <authorList>
            <person name="Mori T."/>
            <person name="Dohra H."/>
            <person name="Suzuki T."/>
            <person name="Kawagishi H."/>
            <person name="Hirai H."/>
        </authorList>
    </citation>
    <scope>NUCLEOTIDE SEQUENCE [LARGE SCALE GENOMIC DNA]</scope>
    <source>
        <strain evidence="2 3">YK-624</strain>
    </source>
</reference>
<dbReference type="GO" id="GO:0016491">
    <property type="term" value="F:oxidoreductase activity"/>
    <property type="evidence" value="ECO:0007669"/>
    <property type="project" value="InterPro"/>
</dbReference>
<evidence type="ECO:0000313" key="3">
    <source>
        <dbReference type="Proteomes" id="UP000703269"/>
    </source>
</evidence>
<evidence type="ECO:0000259" key="1">
    <source>
        <dbReference type="PROSITE" id="PS51384"/>
    </source>
</evidence>